<dbReference type="EMBL" id="JAAEDK010000087">
    <property type="protein sequence ID" value="MBR0662236.1"/>
    <property type="molecule type" value="Genomic_DNA"/>
</dbReference>
<dbReference type="Gene3D" id="1.10.1660.10">
    <property type="match status" value="1"/>
</dbReference>
<reference evidence="2" key="3">
    <citation type="journal article" date="2021" name="Syst. Appl. Microbiol.">
        <title>Roseomonas hellenica sp. nov., isolated from roots of wild-growing Alkanna tinctoria.</title>
        <authorList>
            <person name="Rat A."/>
            <person name="Naranjo H.D."/>
            <person name="Lebbe L."/>
            <person name="Cnockaert M."/>
            <person name="Krigas N."/>
            <person name="Grigoriadou K."/>
            <person name="Maloupa E."/>
            <person name="Willems A."/>
        </authorList>
    </citation>
    <scope>NUCLEOTIDE SEQUENCE</scope>
    <source>
        <strain evidence="2">LMG 31161</strain>
    </source>
</reference>
<dbReference type="InterPro" id="IPR041657">
    <property type="entry name" value="HTH_17"/>
</dbReference>
<keyword evidence="4" id="KW-1185">Reference proteome</keyword>
<dbReference type="Proteomes" id="UP001138708">
    <property type="component" value="Unassembled WGS sequence"/>
</dbReference>
<dbReference type="AlphaFoldDB" id="A0A9X9WPH6"/>
<reference evidence="2" key="1">
    <citation type="submission" date="2020-01" db="EMBL/GenBank/DDBJ databases">
        <authorList>
            <person name="Rat A."/>
        </authorList>
    </citation>
    <scope>NUCLEOTIDE SEQUENCE</scope>
    <source>
        <strain evidence="2">LMG 31161</strain>
    </source>
</reference>
<dbReference type="SUPFAM" id="SSF46955">
    <property type="entry name" value="Putative DNA-binding domain"/>
    <property type="match status" value="1"/>
</dbReference>
<proteinExistence type="predicted"/>
<feature type="domain" description="Helix-turn-helix" evidence="1">
    <location>
        <begin position="15"/>
        <end position="64"/>
    </location>
</feature>
<gene>
    <name evidence="3" type="ORF">GWK15_22565</name>
    <name evidence="2" type="ORF">GXW75_23485</name>
</gene>
<sequence>MIDSYTNPSCASGRLLSIGKVAELLDLSIKTVRRMIKRGELRVHRIGRQIRIAEDDFTVFLRHRRQ</sequence>
<dbReference type="Proteomes" id="UP000746741">
    <property type="component" value="Unassembled WGS sequence"/>
</dbReference>
<dbReference type="Pfam" id="PF12728">
    <property type="entry name" value="HTH_17"/>
    <property type="match status" value="1"/>
</dbReference>
<name>A0A9X9WPH6_9PROT</name>
<evidence type="ECO:0000313" key="4">
    <source>
        <dbReference type="Proteomes" id="UP000746741"/>
    </source>
</evidence>
<dbReference type="InterPro" id="IPR009061">
    <property type="entry name" value="DNA-bd_dom_put_sf"/>
</dbReference>
<organism evidence="2 5">
    <name type="scientific">Neoroseomonas oryzicola</name>
    <dbReference type="NCBI Taxonomy" id="535904"/>
    <lineage>
        <taxon>Bacteria</taxon>
        <taxon>Pseudomonadati</taxon>
        <taxon>Pseudomonadota</taxon>
        <taxon>Alphaproteobacteria</taxon>
        <taxon>Acetobacterales</taxon>
        <taxon>Acetobacteraceae</taxon>
        <taxon>Neoroseomonas</taxon>
    </lineage>
</organism>
<evidence type="ECO:0000313" key="2">
    <source>
        <dbReference type="EMBL" id="MBR0662236.1"/>
    </source>
</evidence>
<evidence type="ECO:0000313" key="5">
    <source>
        <dbReference type="Proteomes" id="UP001138708"/>
    </source>
</evidence>
<dbReference type="GO" id="GO:0003677">
    <property type="term" value="F:DNA binding"/>
    <property type="evidence" value="ECO:0007669"/>
    <property type="project" value="InterPro"/>
</dbReference>
<evidence type="ECO:0000259" key="1">
    <source>
        <dbReference type="Pfam" id="PF12728"/>
    </source>
</evidence>
<dbReference type="RefSeq" id="WP_168043666.1">
    <property type="nucleotide sequence ID" value="NZ_JAAEDK010000087.1"/>
</dbReference>
<dbReference type="InterPro" id="IPR010093">
    <property type="entry name" value="SinI_DNA-bd"/>
</dbReference>
<accession>A0A9X9WPH6</accession>
<reference evidence="3 4" key="2">
    <citation type="submission" date="2020-02" db="EMBL/GenBank/DDBJ databases">
        <authorList>
            <person name="Sun Q."/>
            <person name="Inoue M."/>
        </authorList>
    </citation>
    <scope>NUCLEOTIDE SEQUENCE [LARGE SCALE GENOMIC DNA]</scope>
    <source>
        <strain evidence="3 4">KCTC 22478</strain>
    </source>
</reference>
<dbReference type="EMBL" id="JAAVUP010000013">
    <property type="protein sequence ID" value="NKE19758.1"/>
    <property type="molecule type" value="Genomic_DNA"/>
</dbReference>
<evidence type="ECO:0000313" key="3">
    <source>
        <dbReference type="EMBL" id="NKE19758.1"/>
    </source>
</evidence>
<dbReference type="NCBIfam" id="TIGR01764">
    <property type="entry name" value="excise"/>
    <property type="match status" value="1"/>
</dbReference>
<comment type="caution">
    <text evidence="2">The sequence shown here is derived from an EMBL/GenBank/DDBJ whole genome shotgun (WGS) entry which is preliminary data.</text>
</comment>
<protein>
    <submittedName>
        <fullName evidence="2">Helix-turn-helix domain-containing protein</fullName>
    </submittedName>
</protein>